<feature type="compositionally biased region" description="Basic and acidic residues" evidence="10">
    <location>
        <begin position="165"/>
        <end position="187"/>
    </location>
</feature>
<comment type="similarity">
    <text evidence="1">Belongs to the methyltransferase superfamily.</text>
</comment>
<gene>
    <name evidence="12" type="ordered locus">VIT_18s0001g01270</name>
</gene>
<organism evidence="12 13">
    <name type="scientific">Vitis vinifera</name>
    <name type="common">Grape</name>
    <dbReference type="NCBI Taxonomy" id="29760"/>
    <lineage>
        <taxon>Eukaryota</taxon>
        <taxon>Viridiplantae</taxon>
        <taxon>Streptophyta</taxon>
        <taxon>Embryophyta</taxon>
        <taxon>Tracheophyta</taxon>
        <taxon>Spermatophyta</taxon>
        <taxon>Magnoliopsida</taxon>
        <taxon>eudicotyledons</taxon>
        <taxon>Gunneridae</taxon>
        <taxon>Pentapetalae</taxon>
        <taxon>rosids</taxon>
        <taxon>Vitales</taxon>
        <taxon>Vitaceae</taxon>
        <taxon>Viteae</taxon>
        <taxon>Vitis</taxon>
    </lineage>
</organism>
<evidence type="ECO:0000256" key="10">
    <source>
        <dbReference type="SAM" id="MobiDB-lite"/>
    </source>
</evidence>
<dbReference type="SUPFAM" id="SSF53335">
    <property type="entry name" value="S-adenosyl-L-methionine-dependent methyltransferases"/>
    <property type="match status" value="2"/>
</dbReference>
<dbReference type="Proteomes" id="UP000009183">
    <property type="component" value="Chromosome 18"/>
</dbReference>
<keyword evidence="4 11" id="KW-0812">Transmembrane</keyword>
<evidence type="ECO:0000256" key="11">
    <source>
        <dbReference type="SAM" id="Phobius"/>
    </source>
</evidence>
<keyword evidence="6 11" id="KW-1133">Transmembrane helix</keyword>
<keyword evidence="7 11" id="KW-0472">Membrane</keyword>
<feature type="region of interest" description="Disordered" evidence="10">
    <location>
        <begin position="87"/>
        <end position="289"/>
    </location>
</feature>
<dbReference type="PaxDb" id="29760-VIT_18s0001g01270.t01"/>
<dbReference type="CDD" id="cd02440">
    <property type="entry name" value="AdoMet_MTases"/>
    <property type="match status" value="1"/>
</dbReference>
<dbReference type="EMBL" id="FN595227">
    <property type="protein sequence ID" value="CCB45426.1"/>
    <property type="molecule type" value="Genomic_DNA"/>
</dbReference>
<evidence type="ECO:0000256" key="6">
    <source>
        <dbReference type="ARBA" id="ARBA00022989"/>
    </source>
</evidence>
<name>F6H0F4_VITVI</name>
<dbReference type="GO" id="GO:0012505">
    <property type="term" value="C:endomembrane system"/>
    <property type="evidence" value="ECO:0007669"/>
    <property type="project" value="UniProtKB-SubCell"/>
</dbReference>
<feature type="compositionally biased region" description="Polar residues" evidence="10">
    <location>
        <begin position="102"/>
        <end position="111"/>
    </location>
</feature>
<dbReference type="GO" id="GO:0005737">
    <property type="term" value="C:cytoplasm"/>
    <property type="evidence" value="ECO:0000318"/>
    <property type="project" value="GO_Central"/>
</dbReference>
<feature type="compositionally biased region" description="Basic and acidic residues" evidence="10">
    <location>
        <begin position="88"/>
        <end position="99"/>
    </location>
</feature>
<feature type="compositionally biased region" description="Basic and acidic residues" evidence="10">
    <location>
        <begin position="227"/>
        <end position="242"/>
    </location>
</feature>
<evidence type="ECO:0000256" key="2">
    <source>
        <dbReference type="ARBA" id="ARBA00022603"/>
    </source>
</evidence>
<feature type="transmembrane region" description="Helical" evidence="11">
    <location>
        <begin position="6"/>
        <end position="27"/>
    </location>
</feature>
<feature type="compositionally biased region" description="Basic and acidic residues" evidence="10">
    <location>
        <begin position="251"/>
        <end position="277"/>
    </location>
</feature>
<accession>F6H0F4</accession>
<evidence type="ECO:0000256" key="8">
    <source>
        <dbReference type="ARBA" id="ARBA00023180"/>
    </source>
</evidence>
<protein>
    <recommendedName>
        <fullName evidence="14">Methyltransferase PMT26</fullName>
    </recommendedName>
</protein>
<evidence type="ECO:0000256" key="5">
    <source>
        <dbReference type="ARBA" id="ARBA00022968"/>
    </source>
</evidence>
<dbReference type="AlphaFoldDB" id="F6H0F4"/>
<evidence type="ECO:0000313" key="12">
    <source>
        <dbReference type="EMBL" id="CCB45426.1"/>
    </source>
</evidence>
<reference evidence="13" key="1">
    <citation type="journal article" date="2007" name="Nature">
        <title>The grapevine genome sequence suggests ancestral hexaploidization in major angiosperm phyla.</title>
        <authorList>
            <consortium name="The French-Italian Public Consortium for Grapevine Genome Characterization."/>
            <person name="Jaillon O."/>
            <person name="Aury J.-M."/>
            <person name="Noel B."/>
            <person name="Policriti A."/>
            <person name="Clepet C."/>
            <person name="Casagrande A."/>
            <person name="Choisne N."/>
            <person name="Aubourg S."/>
            <person name="Vitulo N."/>
            <person name="Jubin C."/>
            <person name="Vezzi A."/>
            <person name="Legeai F."/>
            <person name="Hugueney P."/>
            <person name="Dasilva C."/>
            <person name="Horner D."/>
            <person name="Mica E."/>
            <person name="Jublot D."/>
            <person name="Poulain J."/>
            <person name="Bruyere C."/>
            <person name="Billault A."/>
            <person name="Segurens B."/>
            <person name="Gouyvenoux M."/>
            <person name="Ugarte E."/>
            <person name="Cattonaro F."/>
            <person name="Anthouard V."/>
            <person name="Vico V."/>
            <person name="Del Fabbro C."/>
            <person name="Alaux M."/>
            <person name="Di Gaspero G."/>
            <person name="Dumas V."/>
            <person name="Felice N."/>
            <person name="Paillard S."/>
            <person name="Juman I."/>
            <person name="Moroldo M."/>
            <person name="Scalabrin S."/>
            <person name="Canaguier A."/>
            <person name="Le Clainche I."/>
            <person name="Malacrida G."/>
            <person name="Durand E."/>
            <person name="Pesole G."/>
            <person name="Laucou V."/>
            <person name="Chatelet P."/>
            <person name="Merdinoglu D."/>
            <person name="Delledonne M."/>
            <person name="Pezzotti M."/>
            <person name="Lecharny A."/>
            <person name="Scarpelli C."/>
            <person name="Artiguenave F."/>
            <person name="Pe M.E."/>
            <person name="Valle G."/>
            <person name="Morgante M."/>
            <person name="Caboche M."/>
            <person name="Adam-Blondon A.-F."/>
            <person name="Weissenbach J."/>
            <person name="Quetier F."/>
            <person name="Wincker P."/>
        </authorList>
    </citation>
    <scope>NUCLEOTIDE SEQUENCE [LARGE SCALE GENOMIC DNA]</scope>
    <source>
        <strain evidence="13">cv. Pinot noir / PN40024</strain>
    </source>
</reference>
<sequence length="878" mass="98385">MNAYFIVSVAFSVYDLRAYYRLLYICFRDIYTLKMAMGKYSRVDGRRSSNYCSTIAIVVFVGVCLVGVWMMMSSSIVPIQNSDLVSDDTPHEVQKKIDDNDSTQFEDSSGNFPLDAAKGESNTDNSQDESDTGNSQGGSNIDAQDNQTLPDKGSENTVEENQEATIKESSKDRTENEEEPKIHREQNSGDGEQNAGDGELNSETGETKTEGGETNEAEQGGSGESTDENKSDSNEDEKKSDTNENSVDIALENKADSQNEEEKVEQNQEENVERNQEDNSEQSAGEEHIEIQAKDQASNEVFPAGAQSEILNESNTGNGAWSTQMVESKNEKESLESTISKPNGYGWKLCNVTAGPDYIPCLDNVQTIRRLPSTKHYEHRERHCPDEAPTCLVPLPGGYKRPVQWPTSREKIWFNNVPHTKLAVVKGHQNWVKVTGEYLTFPGGGTQFTHGALHYIDYIQKTLPDIAWGKQSRVILDVGCGVASFGGYIFERDVLAMSFAPKDEHEAQVQFALERGIPAISAVMGTTRLPFPSRVFDVVHCARCRVPWHIEGGKLLLELNRVLRPGGYFVWSATPVYRKVPEDVGIWNAMSEITKKICWDLVAMSKDSLNGIGAAIYRKPTSNECYEKRPRNEPPLCEESDNADAAWNIPLQACMHKVPVLTSERGSQWPEQWPLRVEKAPNWLKSSQVGVYGKAAPEDFTSDYEHWKTVVSSSYLKGMGIKWSSVRNVMDMKAVYGGFAAALKDLKVWVMNVVPINSPDTLPIIFERGLFGIYHDWCESFSTYPRSYDLVHADHLFSDLKKRCQLTAVIAEVDRILRPEGMLIVRDNVETVSEVESMAKSLQWEVRLTYSKDKEGLLCVKKTFWRPTETQTIKSAIA</sequence>
<keyword evidence="3" id="KW-0808">Transferase</keyword>
<proteinExistence type="inferred from homology"/>
<evidence type="ECO:0000256" key="3">
    <source>
        <dbReference type="ARBA" id="ARBA00022679"/>
    </source>
</evidence>
<evidence type="ECO:0000256" key="7">
    <source>
        <dbReference type="ARBA" id="ARBA00023136"/>
    </source>
</evidence>
<evidence type="ECO:0000256" key="9">
    <source>
        <dbReference type="ARBA" id="ARBA00060399"/>
    </source>
</evidence>
<keyword evidence="8" id="KW-0325">Glycoprotein</keyword>
<evidence type="ECO:0000256" key="1">
    <source>
        <dbReference type="ARBA" id="ARBA00008361"/>
    </source>
</evidence>
<dbReference type="GO" id="GO:0008168">
    <property type="term" value="F:methyltransferase activity"/>
    <property type="evidence" value="ECO:0007669"/>
    <property type="project" value="UniProtKB-KW"/>
</dbReference>
<dbReference type="PANTHER" id="PTHR10108:SF1130">
    <property type="entry name" value="METHYLTRANSFERASE PMT26-RELATED"/>
    <property type="match status" value="1"/>
</dbReference>
<keyword evidence="2" id="KW-0489">Methyltransferase</keyword>
<dbReference type="InParanoid" id="F6H0F4"/>
<dbReference type="FunFam" id="3.40.50.150:FF:000084">
    <property type="entry name" value="probable methyltransferase PMT23"/>
    <property type="match status" value="1"/>
</dbReference>
<dbReference type="Pfam" id="PF03141">
    <property type="entry name" value="Methyltransf_29"/>
    <property type="match status" value="1"/>
</dbReference>
<evidence type="ECO:0000313" key="13">
    <source>
        <dbReference type="Proteomes" id="UP000009183"/>
    </source>
</evidence>
<dbReference type="Gene3D" id="3.40.50.150">
    <property type="entry name" value="Vaccinia Virus protein VP39"/>
    <property type="match status" value="2"/>
</dbReference>
<feature type="compositionally biased region" description="Polar residues" evidence="10">
    <location>
        <begin position="132"/>
        <end position="149"/>
    </location>
</feature>
<evidence type="ECO:0000256" key="4">
    <source>
        <dbReference type="ARBA" id="ARBA00022692"/>
    </source>
</evidence>
<keyword evidence="5" id="KW-0735">Signal-anchor</keyword>
<dbReference type="HOGENOM" id="CLU_010485_1_2_1"/>
<evidence type="ECO:0008006" key="14">
    <source>
        <dbReference type="Google" id="ProtNLM"/>
    </source>
</evidence>
<dbReference type="PANTHER" id="PTHR10108">
    <property type="entry name" value="SAM-DEPENDENT METHYLTRANSFERASE"/>
    <property type="match status" value="1"/>
</dbReference>
<keyword evidence="13" id="KW-1185">Reference proteome</keyword>
<dbReference type="eggNOG" id="ENOG502QTUG">
    <property type="taxonomic scope" value="Eukaryota"/>
</dbReference>
<feature type="transmembrane region" description="Helical" evidence="11">
    <location>
        <begin position="48"/>
        <end position="72"/>
    </location>
</feature>
<dbReference type="InterPro" id="IPR029063">
    <property type="entry name" value="SAM-dependent_MTases_sf"/>
</dbReference>
<comment type="subcellular location">
    <subcellularLocation>
        <location evidence="9">Endomembrane system</location>
        <topology evidence="9">Single-pass type II membrane protein</topology>
    </subcellularLocation>
</comment>
<dbReference type="STRING" id="29760.F6H0F4"/>
<dbReference type="GO" id="GO:0032259">
    <property type="term" value="P:methylation"/>
    <property type="evidence" value="ECO:0007669"/>
    <property type="project" value="UniProtKB-KW"/>
</dbReference>
<dbReference type="InterPro" id="IPR004159">
    <property type="entry name" value="Put_SAM_MeTrfase"/>
</dbReference>